<protein>
    <submittedName>
        <fullName evidence="1">Uncharacterized protein</fullName>
    </submittedName>
</protein>
<name>A0A6L2KHQ5_TANCI</name>
<sequence length="78" mass="8678">MFDDLNNQINHTKDIGYFFGASLSSQESLVTLISQSLSGTMTSPSSKPAVRIVRRKGSCEVNRQSSDVNRQFYLFITG</sequence>
<dbReference type="AlphaFoldDB" id="A0A6L2KHQ5"/>
<gene>
    <name evidence="1" type="ORF">Tci_020894</name>
</gene>
<evidence type="ECO:0000313" key="1">
    <source>
        <dbReference type="EMBL" id="GEU48916.1"/>
    </source>
</evidence>
<dbReference type="EMBL" id="BKCJ010002490">
    <property type="protein sequence ID" value="GEU48916.1"/>
    <property type="molecule type" value="Genomic_DNA"/>
</dbReference>
<organism evidence="1">
    <name type="scientific">Tanacetum cinerariifolium</name>
    <name type="common">Dalmatian daisy</name>
    <name type="synonym">Chrysanthemum cinerariifolium</name>
    <dbReference type="NCBI Taxonomy" id="118510"/>
    <lineage>
        <taxon>Eukaryota</taxon>
        <taxon>Viridiplantae</taxon>
        <taxon>Streptophyta</taxon>
        <taxon>Embryophyta</taxon>
        <taxon>Tracheophyta</taxon>
        <taxon>Spermatophyta</taxon>
        <taxon>Magnoliopsida</taxon>
        <taxon>eudicotyledons</taxon>
        <taxon>Gunneridae</taxon>
        <taxon>Pentapetalae</taxon>
        <taxon>asterids</taxon>
        <taxon>campanulids</taxon>
        <taxon>Asterales</taxon>
        <taxon>Asteraceae</taxon>
        <taxon>Asteroideae</taxon>
        <taxon>Anthemideae</taxon>
        <taxon>Anthemidinae</taxon>
        <taxon>Tanacetum</taxon>
    </lineage>
</organism>
<comment type="caution">
    <text evidence="1">The sequence shown here is derived from an EMBL/GenBank/DDBJ whole genome shotgun (WGS) entry which is preliminary data.</text>
</comment>
<reference evidence="1" key="1">
    <citation type="journal article" date="2019" name="Sci. Rep.">
        <title>Draft genome of Tanacetum cinerariifolium, the natural source of mosquito coil.</title>
        <authorList>
            <person name="Yamashiro T."/>
            <person name="Shiraishi A."/>
            <person name="Satake H."/>
            <person name="Nakayama K."/>
        </authorList>
    </citation>
    <scope>NUCLEOTIDE SEQUENCE</scope>
</reference>
<proteinExistence type="predicted"/>
<accession>A0A6L2KHQ5</accession>